<dbReference type="EMBL" id="JAFIDA010000001">
    <property type="protein sequence ID" value="MBP1325954.1"/>
    <property type="molecule type" value="Genomic_DNA"/>
</dbReference>
<evidence type="ECO:0000256" key="1">
    <source>
        <dbReference type="ARBA" id="ARBA00004651"/>
    </source>
</evidence>
<dbReference type="Pfam" id="PF07690">
    <property type="entry name" value="MFS_1"/>
    <property type="match status" value="1"/>
</dbReference>
<evidence type="ECO:0000256" key="2">
    <source>
        <dbReference type="ARBA" id="ARBA00008335"/>
    </source>
</evidence>
<dbReference type="PANTHER" id="PTHR43271:SF1">
    <property type="entry name" value="INNER MEMBRANE TRANSPORT PROTEIN YNFM"/>
    <property type="match status" value="1"/>
</dbReference>
<keyword evidence="6 8" id="KW-1133">Transmembrane helix</keyword>
<protein>
    <submittedName>
        <fullName evidence="10">MFS family arabinose efflux permease</fullName>
    </submittedName>
</protein>
<accession>A0A940PQY5</accession>
<proteinExistence type="inferred from homology"/>
<gene>
    <name evidence="10" type="ORF">JOF28_001186</name>
</gene>
<evidence type="ECO:0000259" key="9">
    <source>
        <dbReference type="PROSITE" id="PS50850"/>
    </source>
</evidence>
<keyword evidence="4" id="KW-1003">Cell membrane</keyword>
<dbReference type="Proteomes" id="UP000675163">
    <property type="component" value="Unassembled WGS sequence"/>
</dbReference>
<keyword evidence="5 8" id="KW-0812">Transmembrane</keyword>
<keyword evidence="11" id="KW-1185">Reference proteome</keyword>
<keyword evidence="7 8" id="KW-0472">Membrane</keyword>
<dbReference type="InterPro" id="IPR011701">
    <property type="entry name" value="MFS"/>
</dbReference>
<sequence length="402" mass="41363">MSRAAARPGYRKLLIALFCAGIATFAQLYAPQSVLPIIARSAQVSPDTAALCISVATGALALGVLPWAVVAARIGRARTISIAIAGSALIGCAIPFAPTFALFLTGRAIEGFLLAAVPAVAVAYLAEQVDAADTAPAAGVYVAGTTVGGLLGRVVSGPLSELFGWRTALLVVALGGLTAAVLFITLAPRRTPSTNERSMQGFLSRLARTYLSGPLLLMYLQPFLLMGVFVALYNYLGFRLEAAPFAFSATAVSLLYFTYLAGTFAAARAGSLVQRLGFKRATMLSQAAMFVGLALTLSSNASVIIAGLVLHTAGFFAAHAALTSWTPLVARGLAAEASAGYSLAYYLGSSLIGWAAGLLLAQLGWQLTIAALMLIVVVAAVLTFSSREPAAGPGRNASGPRS</sequence>
<comment type="subcellular location">
    <subcellularLocation>
        <location evidence="1">Cell membrane</location>
        <topology evidence="1">Multi-pass membrane protein</topology>
    </subcellularLocation>
</comment>
<comment type="similarity">
    <text evidence="2">Belongs to the major facilitator superfamily.</text>
</comment>
<dbReference type="PROSITE" id="PS50850">
    <property type="entry name" value="MFS"/>
    <property type="match status" value="1"/>
</dbReference>
<evidence type="ECO:0000256" key="4">
    <source>
        <dbReference type="ARBA" id="ARBA00022475"/>
    </source>
</evidence>
<comment type="caution">
    <text evidence="10">The sequence shown here is derived from an EMBL/GenBank/DDBJ whole genome shotgun (WGS) entry which is preliminary data.</text>
</comment>
<feature type="transmembrane region" description="Helical" evidence="8">
    <location>
        <begin position="367"/>
        <end position="385"/>
    </location>
</feature>
<dbReference type="Gene3D" id="1.20.1250.20">
    <property type="entry name" value="MFS general substrate transporter like domains"/>
    <property type="match status" value="1"/>
</dbReference>
<feature type="transmembrane region" description="Helical" evidence="8">
    <location>
        <begin position="287"/>
        <end position="310"/>
    </location>
</feature>
<evidence type="ECO:0000313" key="10">
    <source>
        <dbReference type="EMBL" id="MBP1325954.1"/>
    </source>
</evidence>
<evidence type="ECO:0000256" key="6">
    <source>
        <dbReference type="ARBA" id="ARBA00022989"/>
    </source>
</evidence>
<evidence type="ECO:0000256" key="8">
    <source>
        <dbReference type="SAM" id="Phobius"/>
    </source>
</evidence>
<evidence type="ECO:0000256" key="3">
    <source>
        <dbReference type="ARBA" id="ARBA00022448"/>
    </source>
</evidence>
<feature type="transmembrane region" description="Helical" evidence="8">
    <location>
        <begin position="109"/>
        <end position="126"/>
    </location>
</feature>
<feature type="transmembrane region" description="Helical" evidence="8">
    <location>
        <begin position="138"/>
        <end position="156"/>
    </location>
</feature>
<feature type="transmembrane region" description="Helical" evidence="8">
    <location>
        <begin position="245"/>
        <end position="267"/>
    </location>
</feature>
<dbReference type="AlphaFoldDB" id="A0A940PQY5"/>
<dbReference type="CDD" id="cd17324">
    <property type="entry name" value="MFS_NepI_like"/>
    <property type="match status" value="1"/>
</dbReference>
<dbReference type="PANTHER" id="PTHR43271">
    <property type="entry name" value="BLL2771 PROTEIN"/>
    <property type="match status" value="1"/>
</dbReference>
<name>A0A940PQY5_9MICO</name>
<feature type="transmembrane region" description="Helical" evidence="8">
    <location>
        <begin position="316"/>
        <end position="334"/>
    </location>
</feature>
<feature type="transmembrane region" description="Helical" evidence="8">
    <location>
        <begin position="51"/>
        <end position="70"/>
    </location>
</feature>
<dbReference type="RefSeq" id="WP_209704936.1">
    <property type="nucleotide sequence ID" value="NZ_JAFIDA010000001.1"/>
</dbReference>
<feature type="transmembrane region" description="Helical" evidence="8">
    <location>
        <begin position="168"/>
        <end position="188"/>
    </location>
</feature>
<evidence type="ECO:0000256" key="7">
    <source>
        <dbReference type="ARBA" id="ARBA00023136"/>
    </source>
</evidence>
<dbReference type="GO" id="GO:0022857">
    <property type="term" value="F:transmembrane transporter activity"/>
    <property type="evidence" value="ECO:0007669"/>
    <property type="project" value="InterPro"/>
</dbReference>
<evidence type="ECO:0000256" key="5">
    <source>
        <dbReference type="ARBA" id="ARBA00022692"/>
    </source>
</evidence>
<organism evidence="10 11">
    <name type="scientific">Leucobacter exalbidus</name>
    <dbReference type="NCBI Taxonomy" id="662960"/>
    <lineage>
        <taxon>Bacteria</taxon>
        <taxon>Bacillati</taxon>
        <taxon>Actinomycetota</taxon>
        <taxon>Actinomycetes</taxon>
        <taxon>Micrococcales</taxon>
        <taxon>Microbacteriaceae</taxon>
        <taxon>Leucobacter</taxon>
    </lineage>
</organism>
<dbReference type="InterPro" id="IPR020846">
    <property type="entry name" value="MFS_dom"/>
</dbReference>
<feature type="transmembrane region" description="Helical" evidence="8">
    <location>
        <begin position="209"/>
        <end position="233"/>
    </location>
</feature>
<dbReference type="InterPro" id="IPR036259">
    <property type="entry name" value="MFS_trans_sf"/>
</dbReference>
<reference evidence="10" key="1">
    <citation type="submission" date="2021-02" db="EMBL/GenBank/DDBJ databases">
        <title>Sequencing the genomes of 1000 actinobacteria strains.</title>
        <authorList>
            <person name="Klenk H.-P."/>
        </authorList>
    </citation>
    <scope>NUCLEOTIDE SEQUENCE</scope>
    <source>
        <strain evidence="10">DSM 22850</strain>
    </source>
</reference>
<feature type="domain" description="Major facilitator superfamily (MFS) profile" evidence="9">
    <location>
        <begin position="13"/>
        <end position="388"/>
    </location>
</feature>
<dbReference type="SUPFAM" id="SSF103473">
    <property type="entry name" value="MFS general substrate transporter"/>
    <property type="match status" value="1"/>
</dbReference>
<dbReference type="GO" id="GO:0005886">
    <property type="term" value="C:plasma membrane"/>
    <property type="evidence" value="ECO:0007669"/>
    <property type="project" value="UniProtKB-SubCell"/>
</dbReference>
<feature type="transmembrane region" description="Helical" evidence="8">
    <location>
        <begin position="82"/>
        <end position="103"/>
    </location>
</feature>
<keyword evidence="3" id="KW-0813">Transport</keyword>
<evidence type="ECO:0000313" key="11">
    <source>
        <dbReference type="Proteomes" id="UP000675163"/>
    </source>
</evidence>
<feature type="transmembrane region" description="Helical" evidence="8">
    <location>
        <begin position="343"/>
        <end position="361"/>
    </location>
</feature>